<dbReference type="Proteomes" id="UP000712600">
    <property type="component" value="Unassembled WGS sequence"/>
</dbReference>
<dbReference type="EMBL" id="QGKX02000004">
    <property type="protein sequence ID" value="KAF3598222.1"/>
    <property type="molecule type" value="Genomic_DNA"/>
</dbReference>
<dbReference type="AlphaFoldDB" id="A0A8S9S8X8"/>
<evidence type="ECO:0000313" key="1">
    <source>
        <dbReference type="EMBL" id="KAF3598222.1"/>
    </source>
</evidence>
<name>A0A8S9S8X8_BRACR</name>
<protein>
    <submittedName>
        <fullName evidence="1">Uncharacterized protein</fullName>
    </submittedName>
</protein>
<organism evidence="1 2">
    <name type="scientific">Brassica cretica</name>
    <name type="common">Mustard</name>
    <dbReference type="NCBI Taxonomy" id="69181"/>
    <lineage>
        <taxon>Eukaryota</taxon>
        <taxon>Viridiplantae</taxon>
        <taxon>Streptophyta</taxon>
        <taxon>Embryophyta</taxon>
        <taxon>Tracheophyta</taxon>
        <taxon>Spermatophyta</taxon>
        <taxon>Magnoliopsida</taxon>
        <taxon>eudicotyledons</taxon>
        <taxon>Gunneridae</taxon>
        <taxon>Pentapetalae</taxon>
        <taxon>rosids</taxon>
        <taxon>malvids</taxon>
        <taxon>Brassicales</taxon>
        <taxon>Brassicaceae</taxon>
        <taxon>Brassiceae</taxon>
        <taxon>Brassica</taxon>
    </lineage>
</organism>
<evidence type="ECO:0000313" key="2">
    <source>
        <dbReference type="Proteomes" id="UP000712600"/>
    </source>
</evidence>
<comment type="caution">
    <text evidence="1">The sequence shown here is derived from an EMBL/GenBank/DDBJ whole genome shotgun (WGS) entry which is preliminary data.</text>
</comment>
<proteinExistence type="predicted"/>
<reference evidence="1" key="1">
    <citation type="submission" date="2019-12" db="EMBL/GenBank/DDBJ databases">
        <title>Genome sequencing and annotation of Brassica cretica.</title>
        <authorList>
            <person name="Studholme D.J."/>
            <person name="Sarris P."/>
        </authorList>
    </citation>
    <scope>NUCLEOTIDE SEQUENCE</scope>
    <source>
        <strain evidence="1">PFS-109/04</strain>
        <tissue evidence="1">Leaf</tissue>
    </source>
</reference>
<accession>A0A8S9S8X8</accession>
<sequence>MLCLRFTHSLTDDSSSKGEEIRKIGDDSASLRTLRFMSYVLICLRGRSNGSVLLRYPRGSFVLEEGFVRDVDRRVVVWISGWTT</sequence>
<gene>
    <name evidence="1" type="ORF">F2Q69_00033909</name>
</gene>